<feature type="transmembrane region" description="Helical" evidence="8">
    <location>
        <begin position="161"/>
        <end position="182"/>
    </location>
</feature>
<evidence type="ECO:0000256" key="1">
    <source>
        <dbReference type="ARBA" id="ARBA00004141"/>
    </source>
</evidence>
<evidence type="ECO:0000259" key="9">
    <source>
        <dbReference type="PROSITE" id="PS50855"/>
    </source>
</evidence>
<dbReference type="Gene3D" id="1.20.210.10">
    <property type="entry name" value="Cytochrome c oxidase-like, subunit I domain"/>
    <property type="match status" value="1"/>
</dbReference>
<keyword evidence="6" id="KW-0813">Transport</keyword>
<accession>A0A9X2JEI5</accession>
<comment type="similarity">
    <text evidence="6">Belongs to the heme-copper respiratory oxidase family.</text>
</comment>
<reference evidence="10" key="1">
    <citation type="submission" date="2022-06" db="EMBL/GenBank/DDBJ databases">
        <title>Aeoliella straminimaris, a novel planctomycete from sediments.</title>
        <authorList>
            <person name="Vitorino I.R."/>
            <person name="Lage O.M."/>
        </authorList>
    </citation>
    <scope>NUCLEOTIDE SEQUENCE</scope>
    <source>
        <strain evidence="10">ICT_H6.2</strain>
    </source>
</reference>
<dbReference type="Proteomes" id="UP001155241">
    <property type="component" value="Unassembled WGS sequence"/>
</dbReference>
<keyword evidence="5 8" id="KW-0472">Membrane</keyword>
<feature type="transmembrane region" description="Helical" evidence="8">
    <location>
        <begin position="352"/>
        <end position="375"/>
    </location>
</feature>
<keyword evidence="6" id="KW-0349">Heme</keyword>
<dbReference type="PANTHER" id="PTHR10422:SF18">
    <property type="entry name" value="CYTOCHROME C OXIDASE SUBUNIT 1"/>
    <property type="match status" value="1"/>
</dbReference>
<dbReference type="SUPFAM" id="SSF81442">
    <property type="entry name" value="Cytochrome c oxidase subunit I-like"/>
    <property type="match status" value="1"/>
</dbReference>
<feature type="transmembrane region" description="Helical" evidence="8">
    <location>
        <begin position="395"/>
        <end position="416"/>
    </location>
</feature>
<dbReference type="PANTHER" id="PTHR10422">
    <property type="entry name" value="CYTOCHROME C OXIDASE SUBUNIT 1"/>
    <property type="match status" value="1"/>
</dbReference>
<gene>
    <name evidence="10" type="ORF">NG895_03925</name>
</gene>
<keyword evidence="6" id="KW-0249">Electron transport</keyword>
<evidence type="ECO:0000313" key="10">
    <source>
        <dbReference type="EMBL" id="MCO6043045.1"/>
    </source>
</evidence>
<comment type="caution">
    <text evidence="10">The sequence shown here is derived from an EMBL/GenBank/DDBJ whole genome shotgun (WGS) entry which is preliminary data.</text>
</comment>
<dbReference type="GO" id="GO:0022904">
    <property type="term" value="P:respiratory electron transport chain"/>
    <property type="evidence" value="ECO:0007669"/>
    <property type="project" value="TreeGrafter"/>
</dbReference>
<dbReference type="EMBL" id="JAMXLR010000016">
    <property type="protein sequence ID" value="MCO6043045.1"/>
    <property type="molecule type" value="Genomic_DNA"/>
</dbReference>
<dbReference type="PRINTS" id="PR01165">
    <property type="entry name" value="CYCOXIDASEI"/>
</dbReference>
<feature type="transmembrane region" description="Helical" evidence="8">
    <location>
        <begin position="86"/>
        <end position="110"/>
    </location>
</feature>
<keyword evidence="6" id="KW-0479">Metal-binding</keyword>
<dbReference type="GO" id="GO:0020037">
    <property type="term" value="F:heme binding"/>
    <property type="evidence" value="ECO:0007669"/>
    <property type="project" value="InterPro"/>
</dbReference>
<proteinExistence type="inferred from homology"/>
<organism evidence="10 11">
    <name type="scientific">Aeoliella straminimaris</name>
    <dbReference type="NCBI Taxonomy" id="2954799"/>
    <lineage>
        <taxon>Bacteria</taxon>
        <taxon>Pseudomonadati</taxon>
        <taxon>Planctomycetota</taxon>
        <taxon>Planctomycetia</taxon>
        <taxon>Pirellulales</taxon>
        <taxon>Lacipirellulaceae</taxon>
        <taxon>Aeoliella</taxon>
    </lineage>
</organism>
<dbReference type="InterPro" id="IPR023616">
    <property type="entry name" value="Cyt_c_oxase-like_su1_dom"/>
</dbReference>
<keyword evidence="6" id="KW-0408">Iron</keyword>
<evidence type="ECO:0000256" key="3">
    <source>
        <dbReference type="ARBA" id="ARBA00022692"/>
    </source>
</evidence>
<evidence type="ECO:0000256" key="2">
    <source>
        <dbReference type="ARBA" id="ARBA00022660"/>
    </source>
</evidence>
<keyword evidence="4 8" id="KW-1133">Transmembrane helix</keyword>
<comment type="subcellular location">
    <subcellularLocation>
        <location evidence="1">Membrane</location>
        <topology evidence="1">Multi-pass membrane protein</topology>
    </subcellularLocation>
</comment>
<dbReference type="PROSITE" id="PS00077">
    <property type="entry name" value="COX1_CUB"/>
    <property type="match status" value="1"/>
</dbReference>
<feature type="transmembrane region" description="Helical" evidence="8">
    <location>
        <begin position="251"/>
        <end position="274"/>
    </location>
</feature>
<evidence type="ECO:0000313" key="11">
    <source>
        <dbReference type="Proteomes" id="UP001155241"/>
    </source>
</evidence>
<evidence type="ECO:0000256" key="5">
    <source>
        <dbReference type="ARBA" id="ARBA00023136"/>
    </source>
</evidence>
<feature type="transmembrane region" description="Helical" evidence="8">
    <location>
        <begin position="286"/>
        <end position="307"/>
    </location>
</feature>
<dbReference type="GO" id="GO:0009060">
    <property type="term" value="P:aerobic respiration"/>
    <property type="evidence" value="ECO:0007669"/>
    <property type="project" value="InterPro"/>
</dbReference>
<protein>
    <submittedName>
        <fullName evidence="10">Cbb3-type cytochrome c oxidase subunit I</fullName>
    </submittedName>
</protein>
<keyword evidence="2 6" id="KW-0679">Respiratory chain</keyword>
<evidence type="ECO:0000256" key="8">
    <source>
        <dbReference type="SAM" id="Phobius"/>
    </source>
</evidence>
<name>A0A9X2JEI5_9BACT</name>
<evidence type="ECO:0000256" key="4">
    <source>
        <dbReference type="ARBA" id="ARBA00022989"/>
    </source>
</evidence>
<feature type="domain" description="Cytochrome oxidase subunit I profile" evidence="9">
    <location>
        <begin position="29"/>
        <end position="543"/>
    </location>
</feature>
<feature type="transmembrane region" description="Helical" evidence="8">
    <location>
        <begin position="122"/>
        <end position="141"/>
    </location>
</feature>
<evidence type="ECO:0000256" key="6">
    <source>
        <dbReference type="RuleBase" id="RU000370"/>
    </source>
</evidence>
<dbReference type="InterPro" id="IPR000883">
    <property type="entry name" value="Cyt_C_Oxase_1"/>
</dbReference>
<dbReference type="GO" id="GO:0004129">
    <property type="term" value="F:cytochrome-c oxidase activity"/>
    <property type="evidence" value="ECO:0007669"/>
    <property type="project" value="InterPro"/>
</dbReference>
<dbReference type="InterPro" id="IPR023615">
    <property type="entry name" value="Cyt_c_Oxase_su1_BS"/>
</dbReference>
<dbReference type="PROSITE" id="PS50855">
    <property type="entry name" value="COX1"/>
    <property type="match status" value="1"/>
</dbReference>
<feature type="region of interest" description="Disordered" evidence="7">
    <location>
        <begin position="559"/>
        <end position="578"/>
    </location>
</feature>
<feature type="transmembrane region" description="Helical" evidence="8">
    <location>
        <begin position="489"/>
        <end position="509"/>
    </location>
</feature>
<evidence type="ECO:0000256" key="7">
    <source>
        <dbReference type="SAM" id="MobiDB-lite"/>
    </source>
</evidence>
<feature type="transmembrane region" description="Helical" evidence="8">
    <location>
        <begin position="428"/>
        <end position="449"/>
    </location>
</feature>
<keyword evidence="11" id="KW-1185">Reference proteome</keyword>
<feature type="transmembrane region" description="Helical" evidence="8">
    <location>
        <begin position="319"/>
        <end position="340"/>
    </location>
</feature>
<sequence>MIATPAQIEQGTSHDEKNYLNVSSGFASWAFTLDHKRIGIMYLVGIAVSLLLGGIFALLVRLHLWYPAGGMFDAKTYNEIFTLHGAIMVFLFIIPSVPASLGNFFLPIMLGAKDVAFPRMNLASFYLWVIGAIFFVSAMLISGLDTGWTFYTPYSVETSTAPVVCATMGVFILGFSSIFTGLNFVVTVNTMRPPGMTWFRMPLFLWSLYATGIIQLLATPVLGITVLLLGLEATLHIGIFDPKYNGDPVLFQHFFWFYSHPAVYIMILPAMGVVSELLPVYCRKHIFGYKFIALSSVAIALLGFLVWGHHMFVSSQSALTAVIFSGLTFSVAIPSGIKVFNWLATMYKGNLYLTTGMCYVLSFLFLFTIGGLTGLHLGSLATDVALHDTYFVVAHFHYVMMGGSLIAFIAALFHWWPKMFGKMYNETWGRISALLVFVGFNLTFFPQFLLGSLGMPRRYASYEGREGFPVSETMLQQFTALHRVSTTGAMILGVGLFIAAGTLIAALYYGRRAPRNPWGGATLEWTCQSPPIHHNFHETPTVGDPYIYANLEWDPDLEGYKPLPPASPTPAHEQEPVG</sequence>
<feature type="transmembrane region" description="Helical" evidence="8">
    <location>
        <begin position="40"/>
        <end position="66"/>
    </location>
</feature>
<feature type="transmembrane region" description="Helical" evidence="8">
    <location>
        <begin position="203"/>
        <end position="231"/>
    </location>
</feature>
<dbReference type="RefSeq" id="WP_252851144.1">
    <property type="nucleotide sequence ID" value="NZ_JAMXLR010000016.1"/>
</dbReference>
<keyword evidence="3 6" id="KW-0812">Transmembrane</keyword>
<dbReference type="GO" id="GO:0015990">
    <property type="term" value="P:electron transport coupled proton transport"/>
    <property type="evidence" value="ECO:0007669"/>
    <property type="project" value="TreeGrafter"/>
</dbReference>
<dbReference type="InterPro" id="IPR036927">
    <property type="entry name" value="Cyt_c_oxase-like_su1_sf"/>
</dbReference>
<dbReference type="Pfam" id="PF00115">
    <property type="entry name" value="COX1"/>
    <property type="match status" value="1"/>
</dbReference>
<dbReference type="AlphaFoldDB" id="A0A9X2JEI5"/>
<dbReference type="GO" id="GO:0016020">
    <property type="term" value="C:membrane"/>
    <property type="evidence" value="ECO:0007669"/>
    <property type="project" value="UniProtKB-SubCell"/>
</dbReference>